<keyword evidence="2" id="KW-1185">Reference proteome</keyword>
<proteinExistence type="predicted"/>
<dbReference type="EMBL" id="JAOPJF010000012">
    <property type="protein sequence ID" value="KAK1147380.1"/>
    <property type="molecule type" value="Genomic_DNA"/>
</dbReference>
<accession>A0ACC3BA27</accession>
<name>A0ACC3BA27_9EURO</name>
<reference evidence="1 2" key="1">
    <citation type="journal article" date="2023" name="ACS Omega">
        <title>Identification of the Neoaspergillic Acid Biosynthesis Gene Cluster by Establishing an In Vitro CRISPR-Ribonucleoprotein Genetic System in Aspergillus melleus.</title>
        <authorList>
            <person name="Yuan B."/>
            <person name="Grau M.F."/>
            <person name="Murata R.M."/>
            <person name="Torok T."/>
            <person name="Venkateswaran K."/>
            <person name="Stajich J.E."/>
            <person name="Wang C.C.C."/>
        </authorList>
    </citation>
    <scope>NUCLEOTIDE SEQUENCE [LARGE SCALE GENOMIC DNA]</scope>
    <source>
        <strain evidence="1 2">IMV 1140</strain>
    </source>
</reference>
<evidence type="ECO:0000313" key="1">
    <source>
        <dbReference type="EMBL" id="KAK1147380.1"/>
    </source>
</evidence>
<evidence type="ECO:0000313" key="2">
    <source>
        <dbReference type="Proteomes" id="UP001177260"/>
    </source>
</evidence>
<sequence length="938" mass="105326">MPRLMHNTTSLPRNLRVELDIKDHYGEKKKRFQRNGPASRKDRRREERNSKKTNSRQGPGGFHGGQRQGYHQRGGRDDDDDFDGMDSDMGGSDDDGDAMAKLKAAKQKKTASKPSGEEDVMAQLKAAKQKKAATPKADAEEDVMAQLKAAKQKQKETKSKAGDSKSKKGKKTDHDGDEDMNDVPSAPKVSRAVQEKLDQDDAEIAALEKRLGLKKGKKLPKSFADDGLDDLLGDLDDGSADEGRKRKREADDWLRSKRRKAQGLQSDSESGEDDSHMGSDLGLDDLDEVEDGDLDDLDDMDDEDEDDNEEDEDDDAFGEFDEDNEDEDEDEDDEEADEEEDKPAPKKRENPYVAPVAPEPTENKPQKYIPPSLRAASNSESEILIRLRRQAQGHLNKLSEANMVSILSEYEKLYRDYPRGEVTSTLINLLFGLICEKSALQDTFVILHAGFIAAVYKVVGIDFGAQLVQKIVEMFDAGGDEKGKFEGKEAINLISLLSQLYNFHVIGSTLIFDYIRLFLQEITEENTELLLKIIRNSGPQLRQDDPSSLKDIVLLIQPAVAKAGESALTVRTKFMIDTITDLKNNRMKSGVGVGSTTVTSEHITKMRKILGGLNNSRVIRATEPISISRDDIHNASKKGKWWLVGASWKEDPLESARNELSTTNQHGLPADADESDSEGEPDYASLAKAHRMNTDVRRSIFVAIMSAPDYQDAHVRLLKLRLKRAQEYEIPRVLTHCAMEEEAYNPYYTLIARRLCGEMGRRIKISFMYTLWNIFKRMGETGADEEDDDDFHADDEQSNMPMKSVVNLAKFYGTLIADGTLNLGVLKTLNFAYLQSKTSTFVELLLITTIQQSQKSKRGKKDKKKKKAAEDEDARDEQALMEIFVRTRDTPQVVKGLMYFIRKVVSKSDIVSEKEQKVVRWGCKMAVDALKVVAKESD</sequence>
<comment type="caution">
    <text evidence="1">The sequence shown here is derived from an EMBL/GenBank/DDBJ whole genome shotgun (WGS) entry which is preliminary data.</text>
</comment>
<protein>
    <submittedName>
        <fullName evidence="1">Suppressor of glycerol defect</fullName>
    </submittedName>
</protein>
<organism evidence="1 2">
    <name type="scientific">Aspergillus melleus</name>
    <dbReference type="NCBI Taxonomy" id="138277"/>
    <lineage>
        <taxon>Eukaryota</taxon>
        <taxon>Fungi</taxon>
        <taxon>Dikarya</taxon>
        <taxon>Ascomycota</taxon>
        <taxon>Pezizomycotina</taxon>
        <taxon>Eurotiomycetes</taxon>
        <taxon>Eurotiomycetidae</taxon>
        <taxon>Eurotiales</taxon>
        <taxon>Aspergillaceae</taxon>
        <taxon>Aspergillus</taxon>
        <taxon>Aspergillus subgen. Circumdati</taxon>
    </lineage>
</organism>
<gene>
    <name evidence="1" type="primary">SGD1</name>
    <name evidence="1" type="ORF">N8T08_001461</name>
</gene>
<dbReference type="Proteomes" id="UP001177260">
    <property type="component" value="Unassembled WGS sequence"/>
</dbReference>